<keyword evidence="1" id="KW-0732">Signal</keyword>
<dbReference type="GO" id="GO:0003755">
    <property type="term" value="F:peptidyl-prolyl cis-trans isomerase activity"/>
    <property type="evidence" value="ECO:0007669"/>
    <property type="project" value="InterPro"/>
</dbReference>
<proteinExistence type="predicted"/>
<sequence>MPVLHRTIPALLVTLGLAATLTACSASGAGTTPSSCARPGAASEAVTATGTFGKEPKVSVPSGLTTKGTQVSVLKQGTGREVEDGTPVLIEYTVVDGATGQVAQTSGYSGQTAPITAGASNFGALGEAVECAHVGDRLAVALPKSALSSTSGAAGSSSSSGTEDAVIAVIDVKRAFDARATGTPQLAGDRMPAVVLAPSGAPGITIPSWDAPKSDETHLLRKGDGTKLTAKDTAVIKYTAVTWSTDPSVTGSNWTDGSGAATVPLAKGQIVDGVREAIVGHRVGDQVLAIVHGQGGTDAYVIDVLGVMPR</sequence>
<feature type="signal peptide" evidence="1">
    <location>
        <begin position="1"/>
        <end position="25"/>
    </location>
</feature>
<comment type="caution">
    <text evidence="2">The sequence shown here is derived from an EMBL/GenBank/DDBJ whole genome shotgun (WGS) entry which is preliminary data.</text>
</comment>
<name>A0A175S172_9MICO</name>
<dbReference type="EMBL" id="LDQC01000011">
    <property type="protein sequence ID" value="KTR10144.1"/>
    <property type="molecule type" value="Genomic_DNA"/>
</dbReference>
<dbReference type="SUPFAM" id="SSF54534">
    <property type="entry name" value="FKBP-like"/>
    <property type="match status" value="1"/>
</dbReference>
<evidence type="ECO:0000313" key="3">
    <source>
        <dbReference type="Proteomes" id="UP000078252"/>
    </source>
</evidence>
<evidence type="ECO:0008006" key="4">
    <source>
        <dbReference type="Google" id="ProtNLM"/>
    </source>
</evidence>
<gene>
    <name evidence="2" type="ORF">NS184_01935</name>
</gene>
<reference evidence="2 3" key="1">
    <citation type="journal article" date="2016" name="Front. Microbiol.">
        <title>Genomic Resource of Rice Seed Associated Bacteria.</title>
        <authorList>
            <person name="Midha S."/>
            <person name="Bansal K."/>
            <person name="Sharma S."/>
            <person name="Kumar N."/>
            <person name="Patil P.P."/>
            <person name="Chaudhry V."/>
            <person name="Patil P.B."/>
        </authorList>
    </citation>
    <scope>NUCLEOTIDE SEQUENCE [LARGE SCALE GENOMIC DNA]</scope>
    <source>
        <strain evidence="2 3">NS184</strain>
    </source>
</reference>
<dbReference type="PROSITE" id="PS51257">
    <property type="entry name" value="PROKAR_LIPOPROTEIN"/>
    <property type="match status" value="1"/>
</dbReference>
<evidence type="ECO:0000256" key="1">
    <source>
        <dbReference type="SAM" id="SignalP"/>
    </source>
</evidence>
<dbReference type="InterPro" id="IPR046357">
    <property type="entry name" value="PPIase_dom_sf"/>
</dbReference>
<dbReference type="OrthoDB" id="25996at2"/>
<evidence type="ECO:0000313" key="2">
    <source>
        <dbReference type="EMBL" id="KTR10144.1"/>
    </source>
</evidence>
<protein>
    <recommendedName>
        <fullName evidence="4">Peptidylprolyl isomerase</fullName>
    </recommendedName>
</protein>
<dbReference type="STRING" id="33881.NS184_01935"/>
<accession>A0A175S172</accession>
<dbReference type="RefSeq" id="WP_058724462.1">
    <property type="nucleotide sequence ID" value="NZ_LDQC01000011.1"/>
</dbReference>
<dbReference type="AlphaFoldDB" id="A0A175S172"/>
<dbReference type="Gene3D" id="3.10.50.40">
    <property type="match status" value="2"/>
</dbReference>
<dbReference type="PATRIC" id="fig|33881.3.peg.138"/>
<feature type="chain" id="PRO_5039157435" description="Peptidylprolyl isomerase" evidence="1">
    <location>
        <begin position="26"/>
        <end position="310"/>
    </location>
</feature>
<dbReference type="Proteomes" id="UP000078252">
    <property type="component" value="Unassembled WGS sequence"/>
</dbReference>
<organism evidence="2 3">
    <name type="scientific">Curtobacterium luteum</name>
    <dbReference type="NCBI Taxonomy" id="33881"/>
    <lineage>
        <taxon>Bacteria</taxon>
        <taxon>Bacillati</taxon>
        <taxon>Actinomycetota</taxon>
        <taxon>Actinomycetes</taxon>
        <taxon>Micrococcales</taxon>
        <taxon>Microbacteriaceae</taxon>
        <taxon>Curtobacterium</taxon>
    </lineage>
</organism>